<dbReference type="GO" id="GO:0008483">
    <property type="term" value="F:transaminase activity"/>
    <property type="evidence" value="ECO:0007669"/>
    <property type="project" value="TreeGrafter"/>
</dbReference>
<protein>
    <submittedName>
        <fullName evidence="4">UDP-4-amino-4, 6-dideoxy-N-acetyl-beta-L-altrosamine transaminase</fullName>
    </submittedName>
</protein>
<evidence type="ECO:0000256" key="2">
    <source>
        <dbReference type="PIRSR" id="PIRSR000390-2"/>
    </source>
</evidence>
<dbReference type="Gene3D" id="3.40.640.10">
    <property type="entry name" value="Type I PLP-dependent aspartate aminotransferase-like (Major domain)"/>
    <property type="match status" value="1"/>
</dbReference>
<evidence type="ECO:0000256" key="3">
    <source>
        <dbReference type="RuleBase" id="RU004508"/>
    </source>
</evidence>
<dbReference type="PANTHER" id="PTHR30244">
    <property type="entry name" value="TRANSAMINASE"/>
    <property type="match status" value="1"/>
</dbReference>
<gene>
    <name evidence="4" type="ORF">CEE36_00140</name>
</gene>
<feature type="modified residue" description="N6-(pyridoxal phosphate)lysine" evidence="2">
    <location>
        <position position="194"/>
    </location>
</feature>
<dbReference type="GO" id="GO:0030170">
    <property type="term" value="F:pyridoxal phosphate binding"/>
    <property type="evidence" value="ECO:0007669"/>
    <property type="project" value="TreeGrafter"/>
</dbReference>
<dbReference type="InterPro" id="IPR015421">
    <property type="entry name" value="PyrdxlP-dep_Trfase_major"/>
</dbReference>
<reference evidence="4 5" key="1">
    <citation type="submission" date="2017-06" db="EMBL/GenBank/DDBJ databases">
        <title>Novel microbial phyla capable of carbon fixation and sulfur reduction in deep-sea sediments.</title>
        <authorList>
            <person name="Huang J."/>
            <person name="Baker B."/>
            <person name="Wang Y."/>
        </authorList>
    </citation>
    <scope>NUCLEOTIDE SEQUENCE [LARGE SCALE GENOMIC DNA]</scope>
    <source>
        <strain evidence="4">B3_TA06</strain>
    </source>
</reference>
<dbReference type="Gene3D" id="3.90.1150.10">
    <property type="entry name" value="Aspartate Aminotransferase, domain 1"/>
    <property type="match status" value="1"/>
</dbReference>
<evidence type="ECO:0000256" key="1">
    <source>
        <dbReference type="PIRSR" id="PIRSR000390-1"/>
    </source>
</evidence>
<dbReference type="AlphaFoldDB" id="A0A532VAJ0"/>
<proteinExistence type="inferred from homology"/>
<feature type="active site" description="Proton acceptor" evidence="1">
    <location>
        <position position="194"/>
    </location>
</feature>
<evidence type="ECO:0000313" key="5">
    <source>
        <dbReference type="Proteomes" id="UP000317778"/>
    </source>
</evidence>
<dbReference type="SUPFAM" id="SSF53383">
    <property type="entry name" value="PLP-dependent transferases"/>
    <property type="match status" value="1"/>
</dbReference>
<dbReference type="InterPro" id="IPR000653">
    <property type="entry name" value="DegT/StrS_aminotransferase"/>
</dbReference>
<keyword evidence="2 3" id="KW-0663">Pyridoxal phosphate</keyword>
<dbReference type="InterPro" id="IPR015422">
    <property type="entry name" value="PyrdxlP-dep_Trfase_small"/>
</dbReference>
<name>A0A532VAJ0_UNCT6</name>
<dbReference type="PIRSF" id="PIRSF000390">
    <property type="entry name" value="PLP_StrS"/>
    <property type="match status" value="1"/>
</dbReference>
<dbReference type="PANTHER" id="PTHR30244:SF34">
    <property type="entry name" value="DTDP-4-AMINO-4,6-DIDEOXYGALACTOSE TRANSAMINASE"/>
    <property type="match status" value="1"/>
</dbReference>
<comment type="caution">
    <text evidence="4">The sequence shown here is derived from an EMBL/GenBank/DDBJ whole genome shotgun (WGS) entry which is preliminary data.</text>
</comment>
<sequence>MKPAIEGGKPVREEPLVFGKPDIRMEDIAEVVDTLRSGWIGQGPKTERFEQMFAEYTGAKHAIAVNSCTAALYLSLGMLELGPEDEVITSPMTYPSTANVILHHGAKVRFADVDERSGNIDPVNVQEQITTKTRAVIPVHLHGYPVDMEAILYLAEYASIAVIVDAAHAIEARYMDKHVGVLGDAACFSFYATKNVTSADGGMITTDRDDWAKRFKLLRMHGITRTAWNRFKEEGFKFYDTVTPGYKLNLTDLQSAMALHQMERIEDSWKRRTEVWKAYDAALSQMKGIETPPEPGEGRHAHHLYPVRLKLEQLSITRDEFLEALKAEGIGAGIHFISLHLHSFYKNTFGFKPDDFPVAARISQRTLSLPLSPALTDTDVEDVIAAVRKLLSYYAR</sequence>
<organism evidence="4 5">
    <name type="scientific">candidate division TA06 bacterium B3_TA06</name>
    <dbReference type="NCBI Taxonomy" id="2012487"/>
    <lineage>
        <taxon>Bacteria</taxon>
        <taxon>Bacteria division TA06</taxon>
    </lineage>
</organism>
<comment type="similarity">
    <text evidence="3">Belongs to the DegT/DnrJ/EryC1 family.</text>
</comment>
<accession>A0A532VAJ0</accession>
<evidence type="ECO:0000313" key="4">
    <source>
        <dbReference type="EMBL" id="TKJ44188.1"/>
    </source>
</evidence>
<dbReference type="InterPro" id="IPR015424">
    <property type="entry name" value="PyrdxlP-dep_Trfase"/>
</dbReference>
<dbReference type="Proteomes" id="UP000317778">
    <property type="component" value="Unassembled WGS sequence"/>
</dbReference>
<dbReference type="EMBL" id="NJBO01000001">
    <property type="protein sequence ID" value="TKJ44188.1"/>
    <property type="molecule type" value="Genomic_DNA"/>
</dbReference>
<dbReference type="CDD" id="cd00616">
    <property type="entry name" value="AHBA_syn"/>
    <property type="match status" value="1"/>
</dbReference>
<dbReference type="Pfam" id="PF01041">
    <property type="entry name" value="DegT_DnrJ_EryC1"/>
    <property type="match status" value="1"/>
</dbReference>
<dbReference type="GO" id="GO:0000271">
    <property type="term" value="P:polysaccharide biosynthetic process"/>
    <property type="evidence" value="ECO:0007669"/>
    <property type="project" value="TreeGrafter"/>
</dbReference>